<sequence>MTKCDALQKGDEAAAIKIAQNQIERLNRGWFCVRNRSTEEIKAGVTMEGRNKNEADFFKNSPFNVLDKRRAGVPALGIFLGNMLCDHVMTEFPSLRREINTLCLESRKKLEDLGPPRQSTQEQRSYLLKLAGSYQREVEDALLGRYKMSGKHASKLRMHIQNANDAFGDTMHATGHARNFRSTDDVMESEGKKNDESGGKTEDIYKWIKAIYKDSRGPELPGHVNSSVLQYLFRQQTENWEPISMEHVDLVSKKTLSAHEALLSQSCTDKIVGDKLRARLNPILERSALKAKAELQRILEDERGGPLLTSNHYYADNLAAARSERVIASLKRLGFKDGHHYTMDFNRMTSIAHLSNEASAIYDIHDSLKAYYKVALKRFIDNVCQQVIERKFLGPDGPISIFKPEFVGNLTDAELSSIAAEDFATSSAREEHADRIARLERALELSANLPSSYCSDMLC</sequence>
<dbReference type="GO" id="GO:0006897">
    <property type="term" value="P:endocytosis"/>
    <property type="evidence" value="ECO:0007669"/>
    <property type="project" value="TreeGrafter"/>
</dbReference>
<name>A0A9P8RP82_9PEZI</name>
<gene>
    <name evidence="2" type="ORF">GP486_004378</name>
</gene>
<dbReference type="InterPro" id="IPR022812">
    <property type="entry name" value="Dynamin"/>
</dbReference>
<dbReference type="PANTHER" id="PTHR11566">
    <property type="entry name" value="DYNAMIN"/>
    <property type="match status" value="1"/>
</dbReference>
<dbReference type="GO" id="GO:0008017">
    <property type="term" value="F:microtubule binding"/>
    <property type="evidence" value="ECO:0007669"/>
    <property type="project" value="TreeGrafter"/>
</dbReference>
<reference evidence="2" key="1">
    <citation type="submission" date="2021-03" db="EMBL/GenBank/DDBJ databases">
        <title>Comparative genomics and phylogenomic investigation of the class Geoglossomycetes provide insights into ecological specialization and systematics.</title>
        <authorList>
            <person name="Melie T."/>
            <person name="Pirro S."/>
            <person name="Miller A.N."/>
            <person name="Quandt A."/>
        </authorList>
    </citation>
    <scope>NUCLEOTIDE SEQUENCE</scope>
    <source>
        <strain evidence="2">CAQ_001_2017</strain>
    </source>
</reference>
<dbReference type="InterPro" id="IPR027417">
    <property type="entry name" value="P-loop_NTPase"/>
</dbReference>
<dbReference type="GO" id="GO:0005874">
    <property type="term" value="C:microtubule"/>
    <property type="evidence" value="ECO:0007669"/>
    <property type="project" value="TreeGrafter"/>
</dbReference>
<dbReference type="GO" id="GO:0005739">
    <property type="term" value="C:mitochondrion"/>
    <property type="evidence" value="ECO:0007669"/>
    <property type="project" value="TreeGrafter"/>
</dbReference>
<dbReference type="EMBL" id="JAGHQM010000682">
    <property type="protein sequence ID" value="KAH0559008.1"/>
    <property type="molecule type" value="Genomic_DNA"/>
</dbReference>
<dbReference type="Gene3D" id="1.20.120.1240">
    <property type="entry name" value="Dynamin, middle domain"/>
    <property type="match status" value="1"/>
</dbReference>
<dbReference type="InterPro" id="IPR000375">
    <property type="entry name" value="Dynamin_stalk"/>
</dbReference>
<evidence type="ECO:0000259" key="1">
    <source>
        <dbReference type="PROSITE" id="PS51388"/>
    </source>
</evidence>
<dbReference type="GO" id="GO:0016559">
    <property type="term" value="P:peroxisome fission"/>
    <property type="evidence" value="ECO:0007669"/>
    <property type="project" value="TreeGrafter"/>
</dbReference>
<dbReference type="GO" id="GO:0003924">
    <property type="term" value="F:GTPase activity"/>
    <property type="evidence" value="ECO:0007669"/>
    <property type="project" value="TreeGrafter"/>
</dbReference>
<dbReference type="PROSITE" id="PS51388">
    <property type="entry name" value="GED"/>
    <property type="match status" value="1"/>
</dbReference>
<dbReference type="InterPro" id="IPR020850">
    <property type="entry name" value="GED_dom"/>
</dbReference>
<dbReference type="GO" id="GO:0048312">
    <property type="term" value="P:intracellular distribution of mitochondria"/>
    <property type="evidence" value="ECO:0007669"/>
    <property type="project" value="TreeGrafter"/>
</dbReference>
<dbReference type="AlphaFoldDB" id="A0A9P8RP82"/>
<keyword evidence="3" id="KW-1185">Reference proteome</keyword>
<dbReference type="PANTHER" id="PTHR11566:SF21">
    <property type="entry name" value="DYNAMIN RELATED PROTEIN 1, ISOFORM A"/>
    <property type="match status" value="1"/>
</dbReference>
<evidence type="ECO:0000313" key="2">
    <source>
        <dbReference type="EMBL" id="KAH0559008.1"/>
    </source>
</evidence>
<dbReference type="SUPFAM" id="SSF52540">
    <property type="entry name" value="P-loop containing nucleoside triphosphate hydrolases"/>
    <property type="match status" value="1"/>
</dbReference>
<proteinExistence type="predicted"/>
<dbReference type="GO" id="GO:0000266">
    <property type="term" value="P:mitochondrial fission"/>
    <property type="evidence" value="ECO:0007669"/>
    <property type="project" value="TreeGrafter"/>
</dbReference>
<dbReference type="Proteomes" id="UP000750711">
    <property type="component" value="Unassembled WGS sequence"/>
</dbReference>
<evidence type="ECO:0000313" key="3">
    <source>
        <dbReference type="Proteomes" id="UP000750711"/>
    </source>
</evidence>
<accession>A0A9P8RP82</accession>
<comment type="caution">
    <text evidence="2">The sequence shown here is derived from an EMBL/GenBank/DDBJ whole genome shotgun (WGS) entry which is preliminary data.</text>
</comment>
<dbReference type="Gene3D" id="3.40.50.300">
    <property type="entry name" value="P-loop containing nucleotide triphosphate hydrolases"/>
    <property type="match status" value="1"/>
</dbReference>
<dbReference type="GO" id="GO:0016020">
    <property type="term" value="C:membrane"/>
    <property type="evidence" value="ECO:0007669"/>
    <property type="project" value="TreeGrafter"/>
</dbReference>
<dbReference type="Pfam" id="PF01031">
    <property type="entry name" value="Dynamin_M"/>
    <property type="match status" value="1"/>
</dbReference>
<protein>
    <recommendedName>
        <fullName evidence="1">GED domain-containing protein</fullName>
    </recommendedName>
</protein>
<organism evidence="2 3">
    <name type="scientific">Trichoglossum hirsutum</name>
    <dbReference type="NCBI Taxonomy" id="265104"/>
    <lineage>
        <taxon>Eukaryota</taxon>
        <taxon>Fungi</taxon>
        <taxon>Dikarya</taxon>
        <taxon>Ascomycota</taxon>
        <taxon>Pezizomycotina</taxon>
        <taxon>Geoglossomycetes</taxon>
        <taxon>Geoglossales</taxon>
        <taxon>Geoglossaceae</taxon>
        <taxon>Trichoglossum</taxon>
    </lineage>
</organism>
<feature type="domain" description="GED" evidence="1">
    <location>
        <begin position="361"/>
        <end position="454"/>
    </location>
</feature>